<proteinExistence type="predicted"/>
<feature type="domain" description="SpoVT-AbrB" evidence="1">
    <location>
        <begin position="6"/>
        <end position="51"/>
    </location>
</feature>
<dbReference type="PANTHER" id="PTHR40516">
    <property type="entry name" value="ANTITOXIN CHPS-RELATED"/>
    <property type="match status" value="1"/>
</dbReference>
<keyword evidence="3" id="KW-1185">Reference proteome</keyword>
<evidence type="ECO:0000259" key="1">
    <source>
        <dbReference type="SMART" id="SM00966"/>
    </source>
</evidence>
<dbReference type="GO" id="GO:0003677">
    <property type="term" value="F:DNA binding"/>
    <property type="evidence" value="ECO:0007669"/>
    <property type="project" value="InterPro"/>
</dbReference>
<evidence type="ECO:0000313" key="2">
    <source>
        <dbReference type="EMBL" id="MUL38915.1"/>
    </source>
</evidence>
<dbReference type="Gene3D" id="2.10.260.10">
    <property type="match status" value="1"/>
</dbReference>
<dbReference type="EMBL" id="NAPY01000052">
    <property type="protein sequence ID" value="MUL38915.1"/>
    <property type="molecule type" value="Genomic_DNA"/>
</dbReference>
<gene>
    <name evidence="2" type="ORF">BWI75_22035</name>
</gene>
<dbReference type="OrthoDB" id="9795766at2"/>
<dbReference type="SUPFAM" id="SSF89447">
    <property type="entry name" value="AbrB/MazE/MraZ-like"/>
    <property type="match status" value="1"/>
</dbReference>
<dbReference type="Proteomes" id="UP000441797">
    <property type="component" value="Unassembled WGS sequence"/>
</dbReference>
<keyword evidence="2" id="KW-0132">Cell division</keyword>
<reference evidence="2 3" key="1">
    <citation type="journal article" date="2019" name="Front. Microbiol.">
        <title>Genomic Features for Desiccation Tolerance and Sugar Biosynthesis in the Extremophile Gloeocapsopsis sp. UTEX B3054.</title>
        <authorList>
            <person name="Urrejola C."/>
            <person name="Alcorta J."/>
            <person name="Salas L."/>
            <person name="Vasquez M."/>
            <person name="Polz M.F."/>
            <person name="Vicuna R."/>
            <person name="Diez B."/>
        </authorList>
    </citation>
    <scope>NUCLEOTIDE SEQUENCE [LARGE SCALE GENOMIC DNA]</scope>
    <source>
        <strain evidence="2 3">1H9</strain>
    </source>
</reference>
<dbReference type="GO" id="GO:0051301">
    <property type="term" value="P:cell division"/>
    <property type="evidence" value="ECO:0007669"/>
    <property type="project" value="UniProtKB-KW"/>
</dbReference>
<sequence length="79" mass="9060">MKSQIGRWGNSLAWRIPKHIVEELSLESNDEVNCHVEDGKIVIEPVSKQKDYTLDDLLAQIIEPSEEVCWGKPEGNEVW</sequence>
<evidence type="ECO:0000313" key="3">
    <source>
        <dbReference type="Proteomes" id="UP000441797"/>
    </source>
</evidence>
<keyword evidence="2" id="KW-0131">Cell cycle</keyword>
<name>A0A6N8G308_9CHRO</name>
<dbReference type="InterPro" id="IPR039052">
    <property type="entry name" value="Antitox_PemI-like"/>
</dbReference>
<accession>A0A6N8G308</accession>
<comment type="caution">
    <text evidence="2">The sequence shown here is derived from an EMBL/GenBank/DDBJ whole genome shotgun (WGS) entry which is preliminary data.</text>
</comment>
<organism evidence="2 3">
    <name type="scientific">Gloeocapsopsis dulcis AAB1 = 1H9</name>
    <dbReference type="NCBI Taxonomy" id="1433147"/>
    <lineage>
        <taxon>Bacteria</taxon>
        <taxon>Bacillati</taxon>
        <taxon>Cyanobacteriota</taxon>
        <taxon>Cyanophyceae</taxon>
        <taxon>Oscillatoriophycideae</taxon>
        <taxon>Chroococcales</taxon>
        <taxon>Chroococcaceae</taxon>
        <taxon>Gloeocapsopsis</taxon>
        <taxon>Gloeocapsopsis dulcis</taxon>
    </lineage>
</organism>
<dbReference type="SMART" id="SM00966">
    <property type="entry name" value="SpoVT_AbrB"/>
    <property type="match status" value="1"/>
</dbReference>
<dbReference type="PANTHER" id="PTHR40516:SF1">
    <property type="entry name" value="ANTITOXIN CHPS-RELATED"/>
    <property type="match status" value="1"/>
</dbReference>
<dbReference type="AlphaFoldDB" id="A0A6N8G308"/>
<dbReference type="Pfam" id="PF04014">
    <property type="entry name" value="MazE_antitoxin"/>
    <property type="match status" value="1"/>
</dbReference>
<dbReference type="GO" id="GO:0097351">
    <property type="term" value="F:toxin sequestering activity"/>
    <property type="evidence" value="ECO:0007669"/>
    <property type="project" value="InterPro"/>
</dbReference>
<protein>
    <submittedName>
        <fullName evidence="2">Cell division protein</fullName>
    </submittedName>
</protein>
<dbReference type="InterPro" id="IPR007159">
    <property type="entry name" value="SpoVT-AbrB_dom"/>
</dbReference>
<dbReference type="RefSeq" id="WP_105221637.1">
    <property type="nucleotide sequence ID" value="NZ_CAWNSU010000106.1"/>
</dbReference>
<dbReference type="InterPro" id="IPR037914">
    <property type="entry name" value="SpoVT-AbrB_sf"/>
</dbReference>